<organism evidence="1 2">
    <name type="scientific">Orrella marina</name>
    <dbReference type="NCBI Taxonomy" id="2163011"/>
    <lineage>
        <taxon>Bacteria</taxon>
        <taxon>Pseudomonadati</taxon>
        <taxon>Pseudomonadota</taxon>
        <taxon>Betaproteobacteria</taxon>
        <taxon>Burkholderiales</taxon>
        <taxon>Alcaligenaceae</taxon>
        <taxon>Orrella</taxon>
    </lineage>
</organism>
<evidence type="ECO:0000313" key="2">
    <source>
        <dbReference type="Proteomes" id="UP000244571"/>
    </source>
</evidence>
<dbReference type="PANTHER" id="PTHR33973">
    <property type="entry name" value="OS07G0153300 PROTEIN"/>
    <property type="match status" value="1"/>
</dbReference>
<protein>
    <submittedName>
        <fullName evidence="1">DUF1365 domain-containing protein</fullName>
    </submittedName>
</protein>
<reference evidence="1 2" key="1">
    <citation type="submission" date="2018-04" db="EMBL/GenBank/DDBJ databases">
        <title>Bordetella sp. HZ20 isolated from seawater.</title>
        <authorList>
            <person name="Sun C."/>
        </authorList>
    </citation>
    <scope>NUCLEOTIDE SEQUENCE [LARGE SCALE GENOMIC DNA]</scope>
    <source>
        <strain evidence="1 2">HZ20</strain>
    </source>
</reference>
<sequence length="296" mass="33713">MSNELPASDNLIRFARAVVMHKRQKPFIHAFVYKLFCMQLRVDQLDQVAFHASSGGSWLFGVNRRRPVSFMSADHGDRQGTDLMGWLERTLRTAGLEHPGGATWLQCFPRVFGYVFNPVSFWMMHDRQGDLKLILAEVNNTFGQSHQYVLQAPDHGVIGQGDDLFCRKVFHVSPFCEIKGHYRFRYQGQITAPLATAPSISNRAMSLAESTSARQSMAIDFFDDDASDVALLRTAITVEPQSWTTRRVLGAVMRMPFMTFGVMVRIHWHAFKLWRKGAAFHRLPAPPQEEVTRNVP</sequence>
<dbReference type="AlphaFoldDB" id="A0A2R4XGB9"/>
<dbReference type="Proteomes" id="UP000244571">
    <property type="component" value="Chromosome"/>
</dbReference>
<dbReference type="EMBL" id="CP028901">
    <property type="protein sequence ID" value="AWB32868.1"/>
    <property type="molecule type" value="Genomic_DNA"/>
</dbReference>
<dbReference type="KEGG" id="boz:DBV39_03085"/>
<dbReference type="OrthoDB" id="9778801at2"/>
<dbReference type="Pfam" id="PF07103">
    <property type="entry name" value="DUF1365"/>
    <property type="match status" value="1"/>
</dbReference>
<dbReference type="PANTHER" id="PTHR33973:SF4">
    <property type="entry name" value="OS07G0153300 PROTEIN"/>
    <property type="match status" value="1"/>
</dbReference>
<name>A0A2R4XGB9_9BURK</name>
<dbReference type="InterPro" id="IPR010775">
    <property type="entry name" value="DUF1365"/>
</dbReference>
<accession>A0A2R4XGB9</accession>
<dbReference type="RefSeq" id="WP_108620309.1">
    <property type="nucleotide sequence ID" value="NZ_CP028901.1"/>
</dbReference>
<gene>
    <name evidence="1" type="ORF">DBV39_03085</name>
</gene>
<evidence type="ECO:0000313" key="1">
    <source>
        <dbReference type="EMBL" id="AWB32868.1"/>
    </source>
</evidence>
<proteinExistence type="predicted"/>
<keyword evidence="2" id="KW-1185">Reference proteome</keyword>